<dbReference type="InterPro" id="IPR004498">
    <property type="entry name" value="Ribosomal_PrmA_MeTrfase"/>
</dbReference>
<evidence type="ECO:0000256" key="2">
    <source>
        <dbReference type="ARBA" id="ARBA00022490"/>
    </source>
</evidence>
<dbReference type="Proteomes" id="UP000053051">
    <property type="component" value="Unassembled WGS sequence"/>
</dbReference>
<keyword evidence="4 6" id="KW-0808">Transferase</keyword>
<reference evidence="8" key="2">
    <citation type="submission" date="2016-01" db="EMBL/GenBank/DDBJ databases">
        <title>Diatom-associated endosymboitic cyanobacterium lacks core nitrogen metabolism enzymes.</title>
        <authorList>
            <person name="Hilton J.A."/>
            <person name="Foster R.A."/>
            <person name="Tripp H.J."/>
            <person name="Carter B.J."/>
            <person name="Zehr J.P."/>
            <person name="Villareal T.A."/>
        </authorList>
    </citation>
    <scope>NUCLEOTIDE SEQUENCE [LARGE SCALE GENOMIC DNA]</scope>
    <source>
        <strain evidence="8">HH01</strain>
    </source>
</reference>
<dbReference type="OrthoDB" id="9785995at2"/>
<dbReference type="InterPro" id="IPR029063">
    <property type="entry name" value="SAM-dependent_MTases_sf"/>
</dbReference>
<evidence type="ECO:0000256" key="5">
    <source>
        <dbReference type="ARBA" id="ARBA00022691"/>
    </source>
</evidence>
<keyword evidence="5 6" id="KW-0949">S-adenosyl-L-methionine</keyword>
<protein>
    <recommendedName>
        <fullName evidence="6">Ribosomal protein L11 methyltransferase</fullName>
        <shortName evidence="6">L11 Mtase</shortName>
        <ecNumber evidence="6">2.1.1.-</ecNumber>
    </recommendedName>
</protein>
<accession>M1WQS1</accession>
<sequence>MFNKWWEIQIICESLQEDSVFWRMENFGCQGIAIEVAGSHIATPDIWEVNPRGYCSFIRSYMPQIQVKLSDLSNLLSVLQQDALCLDCIEPTISWQLISEENWASTWKQYWQPEKIGCFLINPAWLPTPGSTERLIIRLEPGMAFGTGEHPTTQLCLESLEMQLNPNKLGKSLEKNMVIADIGCGSGILSIGALLLGVAKVYAVDTDPLAVQSTRENLTLNFSNTSESCMTVYGSIDELSKMISIPVDGIVCNILTHIIIDMIPKMSVIIKNSTWAIFSGILIEKSKDVVDTLEENGWLVTNIKEKQEWCCLNVIRSE</sequence>
<dbReference type="AlphaFoldDB" id="M1WQS1"/>
<feature type="binding site" evidence="6">
    <location>
        <position position="253"/>
    </location>
    <ligand>
        <name>S-adenosyl-L-methionine</name>
        <dbReference type="ChEBI" id="CHEBI:59789"/>
    </ligand>
</feature>
<organism evidence="7 8">
    <name type="scientific">Richelia intracellularis HH01</name>
    <dbReference type="NCBI Taxonomy" id="1165094"/>
    <lineage>
        <taxon>Bacteria</taxon>
        <taxon>Bacillati</taxon>
        <taxon>Cyanobacteriota</taxon>
        <taxon>Cyanophyceae</taxon>
        <taxon>Nostocales</taxon>
        <taxon>Nostocaceae</taxon>
        <taxon>Richelia</taxon>
    </lineage>
</organism>
<keyword evidence="7" id="KW-0687">Ribonucleoprotein</keyword>
<comment type="caution">
    <text evidence="7">The sequence shown here is derived from an EMBL/GenBank/DDBJ whole genome shotgun (WGS) entry which is preliminary data.</text>
</comment>
<dbReference type="PANTHER" id="PTHR43648">
    <property type="entry name" value="ELECTRON TRANSFER FLAVOPROTEIN BETA SUBUNIT LYSINE METHYLTRANSFERASE"/>
    <property type="match status" value="1"/>
</dbReference>
<comment type="catalytic activity">
    <reaction evidence="6">
        <text>L-lysyl-[protein] + 3 S-adenosyl-L-methionine = N(6),N(6),N(6)-trimethyl-L-lysyl-[protein] + 3 S-adenosyl-L-homocysteine + 3 H(+)</text>
        <dbReference type="Rhea" id="RHEA:54192"/>
        <dbReference type="Rhea" id="RHEA-COMP:9752"/>
        <dbReference type="Rhea" id="RHEA-COMP:13826"/>
        <dbReference type="ChEBI" id="CHEBI:15378"/>
        <dbReference type="ChEBI" id="CHEBI:29969"/>
        <dbReference type="ChEBI" id="CHEBI:57856"/>
        <dbReference type="ChEBI" id="CHEBI:59789"/>
        <dbReference type="ChEBI" id="CHEBI:61961"/>
    </reaction>
</comment>
<evidence type="ECO:0000256" key="4">
    <source>
        <dbReference type="ARBA" id="ARBA00022679"/>
    </source>
</evidence>
<dbReference type="NCBIfam" id="TIGR00406">
    <property type="entry name" value="prmA"/>
    <property type="match status" value="1"/>
</dbReference>
<feature type="binding site" evidence="6">
    <location>
        <position position="153"/>
    </location>
    <ligand>
        <name>S-adenosyl-L-methionine</name>
        <dbReference type="ChEBI" id="CHEBI:59789"/>
    </ligand>
</feature>
<dbReference type="PANTHER" id="PTHR43648:SF1">
    <property type="entry name" value="ELECTRON TRANSFER FLAVOPROTEIN BETA SUBUNIT LYSINE METHYLTRANSFERASE"/>
    <property type="match status" value="1"/>
</dbReference>
<dbReference type="CDD" id="cd02440">
    <property type="entry name" value="AdoMet_MTases"/>
    <property type="match status" value="1"/>
</dbReference>
<dbReference type="Gene3D" id="3.40.50.150">
    <property type="entry name" value="Vaccinia Virus protein VP39"/>
    <property type="match status" value="1"/>
</dbReference>
<comment type="similarity">
    <text evidence="1 6">Belongs to the methyltransferase superfamily. PrmA family.</text>
</comment>
<comment type="subcellular location">
    <subcellularLocation>
        <location evidence="6">Cytoplasm</location>
    </subcellularLocation>
</comment>
<dbReference type="Pfam" id="PF06325">
    <property type="entry name" value="PrmA"/>
    <property type="match status" value="1"/>
</dbReference>
<proteinExistence type="inferred from homology"/>
<dbReference type="EMBL" id="CAIY01000021">
    <property type="protein sequence ID" value="CCH66544.1"/>
    <property type="molecule type" value="Genomic_DNA"/>
</dbReference>
<dbReference type="SUPFAM" id="SSF53335">
    <property type="entry name" value="S-adenosyl-L-methionine-dependent methyltransferases"/>
    <property type="match status" value="1"/>
</dbReference>
<evidence type="ECO:0000256" key="1">
    <source>
        <dbReference type="ARBA" id="ARBA00009741"/>
    </source>
</evidence>
<dbReference type="GO" id="GO:0005840">
    <property type="term" value="C:ribosome"/>
    <property type="evidence" value="ECO:0007669"/>
    <property type="project" value="UniProtKB-KW"/>
</dbReference>
<name>M1WQS1_9NOST</name>
<evidence type="ECO:0000313" key="8">
    <source>
        <dbReference type="Proteomes" id="UP000053051"/>
    </source>
</evidence>
<dbReference type="RefSeq" id="WP_008232139.1">
    <property type="nucleotide sequence ID" value="NZ_CAIY01000021.1"/>
</dbReference>
<feature type="binding site" evidence="6">
    <location>
        <position position="205"/>
    </location>
    <ligand>
        <name>S-adenosyl-L-methionine</name>
        <dbReference type="ChEBI" id="CHEBI:59789"/>
    </ligand>
</feature>
<keyword evidence="2 6" id="KW-0963">Cytoplasm</keyword>
<keyword evidence="8" id="KW-1185">Reference proteome</keyword>
<dbReference type="InterPro" id="IPR050078">
    <property type="entry name" value="Ribosomal_L11_MeTrfase_PrmA"/>
</dbReference>
<dbReference type="STRING" id="1165094.RINTHH_3890"/>
<evidence type="ECO:0000256" key="3">
    <source>
        <dbReference type="ARBA" id="ARBA00022603"/>
    </source>
</evidence>
<gene>
    <name evidence="6" type="primary">prmA</name>
    <name evidence="7" type="ORF">RINTHH_3890</name>
</gene>
<feature type="binding site" evidence="6">
    <location>
        <position position="183"/>
    </location>
    <ligand>
        <name>S-adenosyl-L-methionine</name>
        <dbReference type="ChEBI" id="CHEBI:59789"/>
    </ligand>
</feature>
<evidence type="ECO:0000313" key="7">
    <source>
        <dbReference type="EMBL" id="CCH66544.1"/>
    </source>
</evidence>
<dbReference type="GO" id="GO:0016279">
    <property type="term" value="F:protein-lysine N-methyltransferase activity"/>
    <property type="evidence" value="ECO:0007669"/>
    <property type="project" value="RHEA"/>
</dbReference>
<dbReference type="HAMAP" id="MF_00735">
    <property type="entry name" value="Methyltr_PrmA"/>
    <property type="match status" value="1"/>
</dbReference>
<keyword evidence="7" id="KW-0689">Ribosomal protein</keyword>
<comment type="function">
    <text evidence="6">Methylates ribosomal protein L11.</text>
</comment>
<dbReference type="GO" id="GO:0005737">
    <property type="term" value="C:cytoplasm"/>
    <property type="evidence" value="ECO:0007669"/>
    <property type="project" value="UniProtKB-SubCell"/>
</dbReference>
<dbReference type="EC" id="2.1.1.-" evidence="6"/>
<reference evidence="7 8" key="1">
    <citation type="submission" date="2012-05" db="EMBL/GenBank/DDBJ databases">
        <authorList>
            <person name="Hilton J."/>
        </authorList>
    </citation>
    <scope>NUCLEOTIDE SEQUENCE [LARGE SCALE GENOMIC DNA]</scope>
    <source>
        <strain evidence="7 8">HH01</strain>
    </source>
</reference>
<dbReference type="PIRSF" id="PIRSF000401">
    <property type="entry name" value="RPL11_MTase"/>
    <property type="match status" value="1"/>
</dbReference>
<dbReference type="GO" id="GO:0032259">
    <property type="term" value="P:methylation"/>
    <property type="evidence" value="ECO:0007669"/>
    <property type="project" value="UniProtKB-KW"/>
</dbReference>
<evidence type="ECO:0000256" key="6">
    <source>
        <dbReference type="HAMAP-Rule" id="MF_00735"/>
    </source>
</evidence>
<keyword evidence="3 6" id="KW-0489">Methyltransferase</keyword>